<dbReference type="InParanoid" id="A0A165FJ68"/>
<evidence type="ECO:0000313" key="2">
    <source>
        <dbReference type="EMBL" id="KZT09052.1"/>
    </source>
</evidence>
<protein>
    <submittedName>
        <fullName evidence="2">Uncharacterized protein</fullName>
    </submittedName>
</protein>
<feature type="compositionally biased region" description="Basic and acidic residues" evidence="1">
    <location>
        <begin position="314"/>
        <end position="323"/>
    </location>
</feature>
<dbReference type="RefSeq" id="XP_040766792.1">
    <property type="nucleotide sequence ID" value="XM_040912277.1"/>
</dbReference>
<feature type="region of interest" description="Disordered" evidence="1">
    <location>
        <begin position="304"/>
        <end position="328"/>
    </location>
</feature>
<dbReference type="AlphaFoldDB" id="A0A165FJ68"/>
<keyword evidence="3" id="KW-1185">Reference proteome</keyword>
<accession>A0A165FJ68</accession>
<dbReference type="OrthoDB" id="3269282at2759"/>
<dbReference type="Proteomes" id="UP000076871">
    <property type="component" value="Unassembled WGS sequence"/>
</dbReference>
<evidence type="ECO:0000256" key="1">
    <source>
        <dbReference type="SAM" id="MobiDB-lite"/>
    </source>
</evidence>
<evidence type="ECO:0000313" key="3">
    <source>
        <dbReference type="Proteomes" id="UP000076871"/>
    </source>
</evidence>
<sequence>MSPVPSPSSSSSTQPIPRDDSPIAIGQHVRFDADCVLIPDPSPVSRMPRLVTKSYSVPLWRKRGQDPSSVSDSELDREDEHVVLKVSVPSIAIKSRSPSRSEAAQQPLVPCIVYHDHDCHPVCARGHRRQASLPSTPRLDVVTVPLRPCCPNCYHITEECLREGSAWEEKFTRGARRLRASSADARPAHSSQTLFDTIPGFDSIIAVDEVDKRRRARVNEKSLSTSIPEFDLHSDDEELLLPSLAHRAATMRRALGKSRRSARLDHTAELKLAATRAQASTVFSPVTPPDSPLYGEGHHALHLEMGESPPLDLPLHDPREDQKLPPPPPPILPSYSNCTNGSMPNLLSNTLPRSRSSTPSVSPIPGAIFPHFSSISTPVHMHLLGRPSLDHMHTGSVGRRRPHLHLPGPGSFFKVSAEILKGVSMSGGAPLSV</sequence>
<feature type="region of interest" description="Disordered" evidence="1">
    <location>
        <begin position="1"/>
        <end position="24"/>
    </location>
</feature>
<proteinExistence type="predicted"/>
<name>A0A165FJ68_9APHY</name>
<organism evidence="2 3">
    <name type="scientific">Laetiporus sulphureus 93-53</name>
    <dbReference type="NCBI Taxonomy" id="1314785"/>
    <lineage>
        <taxon>Eukaryota</taxon>
        <taxon>Fungi</taxon>
        <taxon>Dikarya</taxon>
        <taxon>Basidiomycota</taxon>
        <taxon>Agaricomycotina</taxon>
        <taxon>Agaricomycetes</taxon>
        <taxon>Polyporales</taxon>
        <taxon>Laetiporus</taxon>
    </lineage>
</organism>
<gene>
    <name evidence="2" type="ORF">LAESUDRAFT_757220</name>
</gene>
<dbReference type="EMBL" id="KV427613">
    <property type="protein sequence ID" value="KZT09052.1"/>
    <property type="molecule type" value="Genomic_DNA"/>
</dbReference>
<dbReference type="STRING" id="1314785.A0A165FJ68"/>
<dbReference type="GeneID" id="63829305"/>
<reference evidence="2 3" key="1">
    <citation type="journal article" date="2016" name="Mol. Biol. Evol.">
        <title>Comparative Genomics of Early-Diverging Mushroom-Forming Fungi Provides Insights into the Origins of Lignocellulose Decay Capabilities.</title>
        <authorList>
            <person name="Nagy L.G."/>
            <person name="Riley R."/>
            <person name="Tritt A."/>
            <person name="Adam C."/>
            <person name="Daum C."/>
            <person name="Floudas D."/>
            <person name="Sun H."/>
            <person name="Yadav J.S."/>
            <person name="Pangilinan J."/>
            <person name="Larsson K.H."/>
            <person name="Matsuura K."/>
            <person name="Barry K."/>
            <person name="Labutti K."/>
            <person name="Kuo R."/>
            <person name="Ohm R.A."/>
            <person name="Bhattacharya S.S."/>
            <person name="Shirouzu T."/>
            <person name="Yoshinaga Y."/>
            <person name="Martin F.M."/>
            <person name="Grigoriev I.V."/>
            <person name="Hibbett D.S."/>
        </authorList>
    </citation>
    <scope>NUCLEOTIDE SEQUENCE [LARGE SCALE GENOMIC DNA]</scope>
    <source>
        <strain evidence="2 3">93-53</strain>
    </source>
</reference>